<gene>
    <name evidence="2" type="ORF">D3876_09555</name>
</gene>
<dbReference type="RefSeq" id="WP_119761699.1">
    <property type="nucleotide sequence ID" value="NZ_QYUM01000003.1"/>
</dbReference>
<comment type="caution">
    <text evidence="2">The sequence shown here is derived from an EMBL/GenBank/DDBJ whole genome shotgun (WGS) entry which is preliminary data.</text>
</comment>
<organism evidence="2 3">
    <name type="scientific">Sphingomonas cavernae</name>
    <dbReference type="NCBI Taxonomy" id="2320861"/>
    <lineage>
        <taxon>Bacteria</taxon>
        <taxon>Pseudomonadati</taxon>
        <taxon>Pseudomonadota</taxon>
        <taxon>Alphaproteobacteria</taxon>
        <taxon>Sphingomonadales</taxon>
        <taxon>Sphingomonadaceae</taxon>
        <taxon>Sphingomonas</taxon>
    </lineage>
</organism>
<keyword evidence="1" id="KW-1133">Transmembrane helix</keyword>
<keyword evidence="1" id="KW-0472">Membrane</keyword>
<accession>A0A418WKA6</accession>
<sequence>MALLRSVIFGGIVAVAVPTLAKGVGGPFGDFMWRTSSHIEVGDTWIRFNAGLFAIVAILTFGFLQIWRSR</sequence>
<reference evidence="2 3" key="1">
    <citation type="submission" date="2018-09" db="EMBL/GenBank/DDBJ databases">
        <authorList>
            <person name="Zhu H."/>
        </authorList>
    </citation>
    <scope>NUCLEOTIDE SEQUENCE [LARGE SCALE GENOMIC DNA]</scope>
    <source>
        <strain evidence="2 3">K2R01-6</strain>
    </source>
</reference>
<keyword evidence="3" id="KW-1185">Reference proteome</keyword>
<proteinExistence type="predicted"/>
<evidence type="ECO:0000313" key="3">
    <source>
        <dbReference type="Proteomes" id="UP000286100"/>
    </source>
</evidence>
<dbReference type="EMBL" id="QYUM01000003">
    <property type="protein sequence ID" value="RJF90474.1"/>
    <property type="molecule type" value="Genomic_DNA"/>
</dbReference>
<dbReference type="Proteomes" id="UP000286100">
    <property type="component" value="Unassembled WGS sequence"/>
</dbReference>
<name>A0A418WKA6_9SPHN</name>
<dbReference type="AlphaFoldDB" id="A0A418WKA6"/>
<evidence type="ECO:0000313" key="2">
    <source>
        <dbReference type="EMBL" id="RJF90474.1"/>
    </source>
</evidence>
<keyword evidence="1" id="KW-0812">Transmembrane</keyword>
<feature type="transmembrane region" description="Helical" evidence="1">
    <location>
        <begin position="45"/>
        <end position="67"/>
    </location>
</feature>
<protein>
    <submittedName>
        <fullName evidence="2">Uncharacterized protein</fullName>
    </submittedName>
</protein>
<evidence type="ECO:0000256" key="1">
    <source>
        <dbReference type="SAM" id="Phobius"/>
    </source>
</evidence>